<feature type="region of interest" description="Disordered" evidence="7">
    <location>
        <begin position="401"/>
        <end position="433"/>
    </location>
</feature>
<evidence type="ECO:0000256" key="4">
    <source>
        <dbReference type="ARBA" id="ARBA00023125"/>
    </source>
</evidence>
<dbReference type="InterPro" id="IPR015395">
    <property type="entry name" value="C-myb_C"/>
</dbReference>
<keyword evidence="6" id="KW-0539">Nucleus</keyword>
<dbReference type="FunFam" id="1.10.10.60:FF:000016">
    <property type="entry name" value="Transcriptional activator Myb isoform A"/>
    <property type="match status" value="1"/>
</dbReference>
<dbReference type="SMART" id="SM00717">
    <property type="entry name" value="SANT"/>
    <property type="match status" value="3"/>
</dbReference>
<keyword evidence="3" id="KW-0805">Transcription regulation</keyword>
<proteinExistence type="predicted"/>
<name>A0AAD9N1X9_9ANNE</name>
<sequence length="641" mass="72242">MSQLGICGSNYAASSHYDSDESDSDDDFQAEGSDYGSIPYQQGSKKFINKGRWTKDEDEKLKNVVDAVGVHNWAVIANYFPDRSDVQCQHRWQKVLNPELIKGPWTKEEDDKVLQLVQQYGPKRWTIISKHLKGRTGKQCRERWHNHLNPEIKKCAWTEEEDRMIYQIHKRLGNKWAEIAKYLPGSLLLCNSLYHNSHISQGHSQGYSSDAWSTNSNHGSTPQPPQQIAEVKPESVEPPQQWLVNQDGILSPAVDMVPDIGVDNLFSDDGEHDNLTTYNFLCGSDSNSLSPYKVKCQQKRDNRVSVANYIIYFVFVDVKDSSHSYFSGSEDLSKTEIKQELHTPKTVALIKNESGTPDRSPIKGLPFSPSQFLNSPTIPYGHGGLTSTPVCRDLLNITPISNRSRSGTPGVKSENKTPRFRRSLMDSAPRTPTPFKNALAELEKRNGALKPLSETPGQLVEDLTKVIEEDGGVLPFLSYKPGFYNSPLIGRTSRHQSHKENFSPRPRKARKSLDKKWSTPGDLQLGDTLILPETPSKSLIGDQSIVFSPPSIIKETLHEEKISLNDAFTLPNTPQCEAIKLESGAVQRIHFDLQDDKSKLILDPRWEKIACGKTAVQIEMTKQARHWLTRHANLKPRSLKI</sequence>
<evidence type="ECO:0000313" key="11">
    <source>
        <dbReference type="Proteomes" id="UP001208570"/>
    </source>
</evidence>
<evidence type="ECO:0000256" key="7">
    <source>
        <dbReference type="SAM" id="MobiDB-lite"/>
    </source>
</evidence>
<dbReference type="EMBL" id="JAODUP010000275">
    <property type="protein sequence ID" value="KAK2154147.1"/>
    <property type="molecule type" value="Genomic_DNA"/>
</dbReference>
<feature type="region of interest" description="Disordered" evidence="7">
    <location>
        <begin position="490"/>
        <end position="519"/>
    </location>
</feature>
<keyword evidence="5" id="KW-0804">Transcription</keyword>
<gene>
    <name evidence="10" type="ORF">LSH36_275g02011</name>
</gene>
<dbReference type="Pfam" id="PF00249">
    <property type="entry name" value="Myb_DNA-binding"/>
    <property type="match status" value="1"/>
</dbReference>
<feature type="domain" description="Myb-like" evidence="8">
    <location>
        <begin position="97"/>
        <end position="148"/>
    </location>
</feature>
<dbReference type="PANTHER" id="PTHR45614">
    <property type="entry name" value="MYB PROTEIN-RELATED"/>
    <property type="match status" value="1"/>
</dbReference>
<dbReference type="GO" id="GO:0000981">
    <property type="term" value="F:DNA-binding transcription factor activity, RNA polymerase II-specific"/>
    <property type="evidence" value="ECO:0007669"/>
    <property type="project" value="TreeGrafter"/>
</dbReference>
<keyword evidence="4" id="KW-0238">DNA-binding</keyword>
<feature type="domain" description="HTH myb-type" evidence="9">
    <location>
        <begin position="45"/>
        <end position="96"/>
    </location>
</feature>
<dbReference type="Pfam" id="PF13921">
    <property type="entry name" value="Myb_DNA-bind_6"/>
    <property type="match status" value="1"/>
</dbReference>
<evidence type="ECO:0000256" key="5">
    <source>
        <dbReference type="ARBA" id="ARBA00023163"/>
    </source>
</evidence>
<protein>
    <submittedName>
        <fullName evidence="10">Uncharacterized protein</fullName>
    </submittedName>
</protein>
<dbReference type="InterPro" id="IPR017930">
    <property type="entry name" value="Myb_dom"/>
</dbReference>
<dbReference type="GO" id="GO:0000978">
    <property type="term" value="F:RNA polymerase II cis-regulatory region sequence-specific DNA binding"/>
    <property type="evidence" value="ECO:0007669"/>
    <property type="project" value="TreeGrafter"/>
</dbReference>
<reference evidence="10" key="1">
    <citation type="journal article" date="2023" name="Mol. Biol. Evol.">
        <title>Third-Generation Sequencing Reveals the Adaptive Role of the Epigenome in Three Deep-Sea Polychaetes.</title>
        <authorList>
            <person name="Perez M."/>
            <person name="Aroh O."/>
            <person name="Sun Y."/>
            <person name="Lan Y."/>
            <person name="Juniper S.K."/>
            <person name="Young C.R."/>
            <person name="Angers B."/>
            <person name="Qian P.Y."/>
        </authorList>
    </citation>
    <scope>NUCLEOTIDE SEQUENCE</scope>
    <source>
        <strain evidence="10">P08H-3</strain>
    </source>
</reference>
<comment type="caution">
    <text evidence="10">The sequence shown here is derived from an EMBL/GenBank/DDBJ whole genome shotgun (WGS) entry which is preliminary data.</text>
</comment>
<dbReference type="Pfam" id="PF09316">
    <property type="entry name" value="Cmyb_C"/>
    <property type="match status" value="1"/>
</dbReference>
<evidence type="ECO:0000256" key="2">
    <source>
        <dbReference type="ARBA" id="ARBA00022737"/>
    </source>
</evidence>
<evidence type="ECO:0000256" key="1">
    <source>
        <dbReference type="ARBA" id="ARBA00004123"/>
    </source>
</evidence>
<keyword evidence="11" id="KW-1185">Reference proteome</keyword>
<feature type="region of interest" description="Disordered" evidence="7">
    <location>
        <begin position="205"/>
        <end position="230"/>
    </location>
</feature>
<dbReference type="AlphaFoldDB" id="A0AAD9N1X9"/>
<dbReference type="CDD" id="cd00167">
    <property type="entry name" value="SANT"/>
    <property type="match status" value="3"/>
</dbReference>
<organism evidence="10 11">
    <name type="scientific">Paralvinella palmiformis</name>
    <dbReference type="NCBI Taxonomy" id="53620"/>
    <lineage>
        <taxon>Eukaryota</taxon>
        <taxon>Metazoa</taxon>
        <taxon>Spiralia</taxon>
        <taxon>Lophotrochozoa</taxon>
        <taxon>Annelida</taxon>
        <taxon>Polychaeta</taxon>
        <taxon>Sedentaria</taxon>
        <taxon>Canalipalpata</taxon>
        <taxon>Terebellida</taxon>
        <taxon>Terebelliformia</taxon>
        <taxon>Alvinellidae</taxon>
        <taxon>Paralvinella</taxon>
    </lineage>
</organism>
<evidence type="ECO:0000256" key="3">
    <source>
        <dbReference type="ARBA" id="ARBA00023015"/>
    </source>
</evidence>
<dbReference type="SUPFAM" id="SSF46689">
    <property type="entry name" value="Homeodomain-like"/>
    <property type="match status" value="2"/>
</dbReference>
<feature type="domain" description="HTH myb-type" evidence="9">
    <location>
        <begin position="153"/>
        <end position="185"/>
    </location>
</feature>
<evidence type="ECO:0000256" key="6">
    <source>
        <dbReference type="ARBA" id="ARBA00023242"/>
    </source>
</evidence>
<accession>A0AAD9N1X9</accession>
<dbReference type="PANTHER" id="PTHR45614:SF25">
    <property type="entry name" value="MYB PROTEIN"/>
    <property type="match status" value="1"/>
</dbReference>
<dbReference type="InterPro" id="IPR009057">
    <property type="entry name" value="Homeodomain-like_sf"/>
</dbReference>
<dbReference type="Proteomes" id="UP001208570">
    <property type="component" value="Unassembled WGS sequence"/>
</dbReference>
<dbReference type="FunFam" id="1.10.10.60:FF:000010">
    <property type="entry name" value="Transcriptional activator Myb isoform A"/>
    <property type="match status" value="1"/>
</dbReference>
<dbReference type="PROSITE" id="PS51294">
    <property type="entry name" value="HTH_MYB"/>
    <property type="match status" value="3"/>
</dbReference>
<feature type="compositionally biased region" description="Polar residues" evidence="7">
    <location>
        <begin position="205"/>
        <end position="221"/>
    </location>
</feature>
<feature type="compositionally biased region" description="Acidic residues" evidence="7">
    <location>
        <begin position="20"/>
        <end position="29"/>
    </location>
</feature>
<dbReference type="GO" id="GO:0005634">
    <property type="term" value="C:nucleus"/>
    <property type="evidence" value="ECO:0007669"/>
    <property type="project" value="UniProtKB-SubCell"/>
</dbReference>
<feature type="domain" description="HTH myb-type" evidence="9">
    <location>
        <begin position="97"/>
        <end position="152"/>
    </location>
</feature>
<evidence type="ECO:0000259" key="9">
    <source>
        <dbReference type="PROSITE" id="PS51294"/>
    </source>
</evidence>
<keyword evidence="2" id="KW-0677">Repeat</keyword>
<dbReference type="InterPro" id="IPR050560">
    <property type="entry name" value="MYB_TF"/>
</dbReference>
<dbReference type="InterPro" id="IPR001005">
    <property type="entry name" value="SANT/Myb"/>
</dbReference>
<evidence type="ECO:0000313" key="10">
    <source>
        <dbReference type="EMBL" id="KAK2154147.1"/>
    </source>
</evidence>
<evidence type="ECO:0000259" key="8">
    <source>
        <dbReference type="PROSITE" id="PS50090"/>
    </source>
</evidence>
<feature type="domain" description="Myb-like" evidence="8">
    <location>
        <begin position="45"/>
        <end position="96"/>
    </location>
</feature>
<dbReference type="Gene3D" id="1.10.10.60">
    <property type="entry name" value="Homeodomain-like"/>
    <property type="match status" value="3"/>
</dbReference>
<feature type="domain" description="Myb-like" evidence="8">
    <location>
        <begin position="149"/>
        <end position="185"/>
    </location>
</feature>
<comment type="subcellular location">
    <subcellularLocation>
        <location evidence="1">Nucleus</location>
    </subcellularLocation>
</comment>
<feature type="region of interest" description="Disordered" evidence="7">
    <location>
        <begin position="1"/>
        <end position="42"/>
    </location>
</feature>
<dbReference type="PROSITE" id="PS50090">
    <property type="entry name" value="MYB_LIKE"/>
    <property type="match status" value="3"/>
</dbReference>